<evidence type="ECO:0000259" key="7">
    <source>
        <dbReference type="Pfam" id="PF04932"/>
    </source>
</evidence>
<feature type="transmembrane region" description="Helical" evidence="6">
    <location>
        <begin position="27"/>
        <end position="44"/>
    </location>
</feature>
<gene>
    <name evidence="8" type="ORF">ACFO3M_07290</name>
</gene>
<dbReference type="PANTHER" id="PTHR37422:SF13">
    <property type="entry name" value="LIPOPOLYSACCHARIDE BIOSYNTHESIS PROTEIN PA4999-RELATED"/>
    <property type="match status" value="1"/>
</dbReference>
<dbReference type="PANTHER" id="PTHR37422">
    <property type="entry name" value="TEICHURONIC ACID BIOSYNTHESIS PROTEIN TUAE"/>
    <property type="match status" value="1"/>
</dbReference>
<feature type="transmembrane region" description="Helical" evidence="6">
    <location>
        <begin position="241"/>
        <end position="266"/>
    </location>
</feature>
<dbReference type="Proteomes" id="UP001596025">
    <property type="component" value="Unassembled WGS sequence"/>
</dbReference>
<comment type="subcellular location">
    <subcellularLocation>
        <location evidence="1">Membrane</location>
        <topology evidence="1">Multi-pass membrane protein</topology>
    </subcellularLocation>
</comment>
<feature type="transmembrane region" description="Helical" evidence="6">
    <location>
        <begin position="378"/>
        <end position="394"/>
    </location>
</feature>
<keyword evidence="2 6" id="KW-0812">Transmembrane</keyword>
<evidence type="ECO:0000256" key="2">
    <source>
        <dbReference type="ARBA" id="ARBA00022692"/>
    </source>
</evidence>
<feature type="transmembrane region" description="Helical" evidence="6">
    <location>
        <begin position="56"/>
        <end position="74"/>
    </location>
</feature>
<keyword evidence="8" id="KW-0436">Ligase</keyword>
<proteinExistence type="predicted"/>
<evidence type="ECO:0000256" key="6">
    <source>
        <dbReference type="SAM" id="Phobius"/>
    </source>
</evidence>
<organism evidence="8 9">
    <name type="scientific">Geodermatophilus arenarius</name>
    <dbReference type="NCBI Taxonomy" id="1137990"/>
    <lineage>
        <taxon>Bacteria</taxon>
        <taxon>Bacillati</taxon>
        <taxon>Actinomycetota</taxon>
        <taxon>Actinomycetes</taxon>
        <taxon>Geodermatophilales</taxon>
        <taxon>Geodermatophilaceae</taxon>
        <taxon>Geodermatophilus</taxon>
    </lineage>
</organism>
<name>A0ABV9LIG4_9ACTN</name>
<dbReference type="GO" id="GO:0016874">
    <property type="term" value="F:ligase activity"/>
    <property type="evidence" value="ECO:0007669"/>
    <property type="project" value="UniProtKB-KW"/>
</dbReference>
<feature type="transmembrane region" description="Helical" evidence="6">
    <location>
        <begin position="86"/>
        <end position="102"/>
    </location>
</feature>
<feature type="transmembrane region" description="Helical" evidence="6">
    <location>
        <begin position="140"/>
        <end position="159"/>
    </location>
</feature>
<feature type="transmembrane region" description="Helical" evidence="6">
    <location>
        <begin position="108"/>
        <end position="128"/>
    </location>
</feature>
<evidence type="ECO:0000313" key="8">
    <source>
        <dbReference type="EMBL" id="MFC4693187.1"/>
    </source>
</evidence>
<accession>A0ABV9LIG4</accession>
<comment type="caution">
    <text evidence="8">The sequence shown here is derived from an EMBL/GenBank/DDBJ whole genome shotgun (WGS) entry which is preliminary data.</text>
</comment>
<keyword evidence="9" id="KW-1185">Reference proteome</keyword>
<feature type="region of interest" description="Disordered" evidence="5">
    <location>
        <begin position="1"/>
        <end position="21"/>
    </location>
</feature>
<feature type="domain" description="O-antigen ligase-related" evidence="7">
    <location>
        <begin position="203"/>
        <end position="337"/>
    </location>
</feature>
<dbReference type="InterPro" id="IPR051533">
    <property type="entry name" value="WaaL-like"/>
</dbReference>
<evidence type="ECO:0000256" key="4">
    <source>
        <dbReference type="ARBA" id="ARBA00023136"/>
    </source>
</evidence>
<feature type="transmembrane region" description="Helical" evidence="6">
    <location>
        <begin position="219"/>
        <end position="234"/>
    </location>
</feature>
<dbReference type="RefSeq" id="WP_387987910.1">
    <property type="nucleotide sequence ID" value="NZ_JBHSGR010000006.1"/>
</dbReference>
<dbReference type="InterPro" id="IPR007016">
    <property type="entry name" value="O-antigen_ligase-rel_domated"/>
</dbReference>
<feature type="transmembrane region" description="Helical" evidence="6">
    <location>
        <begin position="356"/>
        <end position="372"/>
    </location>
</feature>
<reference evidence="9" key="1">
    <citation type="journal article" date="2019" name="Int. J. Syst. Evol. Microbiol.">
        <title>The Global Catalogue of Microorganisms (GCM) 10K type strain sequencing project: providing services to taxonomists for standard genome sequencing and annotation.</title>
        <authorList>
            <consortium name="The Broad Institute Genomics Platform"/>
            <consortium name="The Broad Institute Genome Sequencing Center for Infectious Disease"/>
            <person name="Wu L."/>
            <person name="Ma J."/>
        </authorList>
    </citation>
    <scope>NUCLEOTIDE SEQUENCE [LARGE SCALE GENOMIC DNA]</scope>
    <source>
        <strain evidence="9">CCUG 62763</strain>
    </source>
</reference>
<feature type="transmembrane region" description="Helical" evidence="6">
    <location>
        <begin position="323"/>
        <end position="344"/>
    </location>
</feature>
<dbReference type="EMBL" id="JBHSGR010000006">
    <property type="protein sequence ID" value="MFC4693187.1"/>
    <property type="molecule type" value="Genomic_DNA"/>
</dbReference>
<protein>
    <submittedName>
        <fullName evidence="8">O-antigen ligase family protein</fullName>
    </submittedName>
</protein>
<evidence type="ECO:0000256" key="3">
    <source>
        <dbReference type="ARBA" id="ARBA00022989"/>
    </source>
</evidence>
<keyword evidence="3 6" id="KW-1133">Transmembrane helix</keyword>
<sequence length="411" mass="42387">MTAVVPAPVRPDRRPPAVPPRTRSRSLVTLAALLVVVGSVGWRRGEYFTGSLDPVVVAKACVSVLALALAFLLAQAGPRRRVGTGTVWWLGLLLACTVLGALTAGHLVAGGVVAVRVALLGATVLLLLRAVSAVDVLTAVVRACVAVALVAAVTGLPSYTDGRLAGGVPAIDPNELALLASTGVLYVAWRTVVGRAGVRAALTAAVLSGVVWATGSRTALLMLVLGVAAMALHIRRPRVGLVVGGLVLAGAAAVTVVSTGAVAGFVSRGGDGTSTLGSRFIAWRAALDWADSQWQTAVGGGLSVKIIRVQGQYWDTQPLDSSWVSLLVQAGWVGVLLGGGWVLWSLRGVLEAPREHRVLFLGLLVFLLGRSVLESGLFDASVAFLLFTAVSLLAEGGSRDRLRAEEPEVPA</sequence>
<evidence type="ECO:0000256" key="5">
    <source>
        <dbReference type="SAM" id="MobiDB-lite"/>
    </source>
</evidence>
<keyword evidence="4 6" id="KW-0472">Membrane</keyword>
<evidence type="ECO:0000313" key="9">
    <source>
        <dbReference type="Proteomes" id="UP001596025"/>
    </source>
</evidence>
<dbReference type="Pfam" id="PF04932">
    <property type="entry name" value="Wzy_C"/>
    <property type="match status" value="1"/>
</dbReference>
<evidence type="ECO:0000256" key="1">
    <source>
        <dbReference type="ARBA" id="ARBA00004141"/>
    </source>
</evidence>